<dbReference type="EMBL" id="PYGK01000007">
    <property type="protein sequence ID" value="PSL29115.1"/>
    <property type="molecule type" value="Genomic_DNA"/>
</dbReference>
<evidence type="ECO:0000259" key="4">
    <source>
        <dbReference type="PROSITE" id="PS51118"/>
    </source>
</evidence>
<dbReference type="GO" id="GO:0003677">
    <property type="term" value="F:DNA binding"/>
    <property type="evidence" value="ECO:0007669"/>
    <property type="project" value="UniProtKB-KW"/>
</dbReference>
<dbReference type="AlphaFoldDB" id="A0A2P8G5E0"/>
<protein>
    <submittedName>
        <fullName evidence="5">HxlR family transcriptional regulator</fullName>
    </submittedName>
</protein>
<evidence type="ECO:0000313" key="6">
    <source>
        <dbReference type="Proteomes" id="UP000240978"/>
    </source>
</evidence>
<feature type="domain" description="HTH hxlR-type" evidence="4">
    <location>
        <begin position="15"/>
        <end position="118"/>
    </location>
</feature>
<evidence type="ECO:0000256" key="1">
    <source>
        <dbReference type="ARBA" id="ARBA00023015"/>
    </source>
</evidence>
<dbReference type="OrthoDB" id="2619345at2"/>
<proteinExistence type="predicted"/>
<dbReference type="SUPFAM" id="SSF46785">
    <property type="entry name" value="Winged helix' DNA-binding domain"/>
    <property type="match status" value="1"/>
</dbReference>
<keyword evidence="6" id="KW-1185">Reference proteome</keyword>
<keyword evidence="2" id="KW-0238">DNA-binding</keyword>
<dbReference type="PANTHER" id="PTHR33204:SF29">
    <property type="entry name" value="TRANSCRIPTIONAL REGULATOR"/>
    <property type="match status" value="1"/>
</dbReference>
<comment type="caution">
    <text evidence="5">The sequence shown here is derived from an EMBL/GenBank/DDBJ whole genome shotgun (WGS) entry which is preliminary data.</text>
</comment>
<dbReference type="Gene3D" id="1.10.10.10">
    <property type="entry name" value="Winged helix-like DNA-binding domain superfamily/Winged helix DNA-binding domain"/>
    <property type="match status" value="1"/>
</dbReference>
<dbReference type="RefSeq" id="WP_106603490.1">
    <property type="nucleotide sequence ID" value="NZ_PYGK01000007.1"/>
</dbReference>
<name>A0A2P8G5E0_9BACT</name>
<dbReference type="Pfam" id="PF01638">
    <property type="entry name" value="HxlR"/>
    <property type="match status" value="1"/>
</dbReference>
<accession>A0A2P8G5E0</accession>
<keyword evidence="3" id="KW-0804">Transcription</keyword>
<dbReference type="InterPro" id="IPR036388">
    <property type="entry name" value="WH-like_DNA-bd_sf"/>
</dbReference>
<dbReference type="InterPro" id="IPR002577">
    <property type="entry name" value="HTH_HxlR"/>
</dbReference>
<gene>
    <name evidence="5" type="ORF">CLV42_107262</name>
</gene>
<sequence>MDDVNCSERHTLSQCTRELKAIQDTMDVLNGKWKISIISDLRFGKKRFSDLKREVVGIGSKMLSKELQELEINGLIRRNVISGRPVIIEYEITDYGETLNPIIDELSKWGKLHRHKILGT</sequence>
<dbReference type="Proteomes" id="UP000240978">
    <property type="component" value="Unassembled WGS sequence"/>
</dbReference>
<keyword evidence="1" id="KW-0805">Transcription regulation</keyword>
<organism evidence="5 6">
    <name type="scientific">Chitinophaga ginsengisoli</name>
    <dbReference type="NCBI Taxonomy" id="363837"/>
    <lineage>
        <taxon>Bacteria</taxon>
        <taxon>Pseudomonadati</taxon>
        <taxon>Bacteroidota</taxon>
        <taxon>Chitinophagia</taxon>
        <taxon>Chitinophagales</taxon>
        <taxon>Chitinophagaceae</taxon>
        <taxon>Chitinophaga</taxon>
    </lineage>
</organism>
<reference evidence="5 6" key="1">
    <citation type="submission" date="2018-03" db="EMBL/GenBank/DDBJ databases">
        <title>Genomic Encyclopedia of Archaeal and Bacterial Type Strains, Phase II (KMG-II): from individual species to whole genera.</title>
        <authorList>
            <person name="Goeker M."/>
        </authorList>
    </citation>
    <scope>NUCLEOTIDE SEQUENCE [LARGE SCALE GENOMIC DNA]</scope>
    <source>
        <strain evidence="5 6">DSM 18107</strain>
    </source>
</reference>
<evidence type="ECO:0000256" key="3">
    <source>
        <dbReference type="ARBA" id="ARBA00023163"/>
    </source>
</evidence>
<dbReference type="InterPro" id="IPR036390">
    <property type="entry name" value="WH_DNA-bd_sf"/>
</dbReference>
<dbReference type="PANTHER" id="PTHR33204">
    <property type="entry name" value="TRANSCRIPTIONAL REGULATOR, MARR FAMILY"/>
    <property type="match status" value="1"/>
</dbReference>
<dbReference type="PROSITE" id="PS51118">
    <property type="entry name" value="HTH_HXLR"/>
    <property type="match status" value="1"/>
</dbReference>
<evidence type="ECO:0000313" key="5">
    <source>
        <dbReference type="EMBL" id="PSL29115.1"/>
    </source>
</evidence>
<evidence type="ECO:0000256" key="2">
    <source>
        <dbReference type="ARBA" id="ARBA00023125"/>
    </source>
</evidence>